<name>A0ABU2WK15_9GAMM</name>
<accession>A0ABU2WK15</accession>
<keyword evidence="2" id="KW-1185">Reference proteome</keyword>
<gene>
    <name evidence="1" type="ORF">RM530_10965</name>
</gene>
<evidence type="ECO:0000313" key="1">
    <source>
        <dbReference type="EMBL" id="MDT0497878.1"/>
    </source>
</evidence>
<dbReference type="Proteomes" id="UP001254608">
    <property type="component" value="Unassembled WGS sequence"/>
</dbReference>
<protein>
    <submittedName>
        <fullName evidence="1">Uncharacterized protein</fullName>
    </submittedName>
</protein>
<dbReference type="RefSeq" id="WP_311365270.1">
    <property type="nucleotide sequence ID" value="NZ_JAVRIC010000014.1"/>
</dbReference>
<comment type="caution">
    <text evidence="1">The sequence shown here is derived from an EMBL/GenBank/DDBJ whole genome shotgun (WGS) entry which is preliminary data.</text>
</comment>
<reference evidence="1 2" key="1">
    <citation type="submission" date="2023-09" db="EMBL/GenBank/DDBJ databases">
        <authorList>
            <person name="Rey-Velasco X."/>
        </authorList>
    </citation>
    <scope>NUCLEOTIDE SEQUENCE [LARGE SCALE GENOMIC DNA]</scope>
    <source>
        <strain evidence="1 2">W345</strain>
    </source>
</reference>
<proteinExistence type="predicted"/>
<evidence type="ECO:0000313" key="2">
    <source>
        <dbReference type="Proteomes" id="UP001254608"/>
    </source>
</evidence>
<organism evidence="1 2">
    <name type="scientific">Banduia mediterranea</name>
    <dbReference type="NCBI Taxonomy" id="3075609"/>
    <lineage>
        <taxon>Bacteria</taxon>
        <taxon>Pseudomonadati</taxon>
        <taxon>Pseudomonadota</taxon>
        <taxon>Gammaproteobacteria</taxon>
        <taxon>Nevskiales</taxon>
        <taxon>Algiphilaceae</taxon>
        <taxon>Banduia</taxon>
    </lineage>
</organism>
<sequence>MSKRALGFERRALIQEAARIICEEQLADYRAAKLKAAGRLGLGAKCAMPANADIQQAVIEYQRIFGGREYALRLGRMRQTAIKAMQLLRDFDVRLVGAVATGATTDAHRVQLHGFADSAEQFDIFFGNRGIPYKIGERRYRYSDGRCEDVPMLSFMAGDIGVDIAIFTDGRERRAPLSPTDGQPMKRLRLEQVQRLAETPPDIAA</sequence>
<dbReference type="EMBL" id="JAVRIC010000014">
    <property type="protein sequence ID" value="MDT0497878.1"/>
    <property type="molecule type" value="Genomic_DNA"/>
</dbReference>